<evidence type="ECO:0000313" key="2">
    <source>
        <dbReference type="EMBL" id="MEQ2442705.1"/>
    </source>
</evidence>
<dbReference type="InterPro" id="IPR052926">
    <property type="entry name" value="Metallo-beta-lactamase_dom"/>
</dbReference>
<protein>
    <submittedName>
        <fullName evidence="2">MBL fold metallo-hydrolase</fullName>
    </submittedName>
</protein>
<keyword evidence="3" id="KW-1185">Reference proteome</keyword>
<evidence type="ECO:0000259" key="1">
    <source>
        <dbReference type="Pfam" id="PF00753"/>
    </source>
</evidence>
<proteinExistence type="predicted"/>
<dbReference type="CDD" id="cd07713">
    <property type="entry name" value="DHPS-like_MBL-fold"/>
    <property type="match status" value="1"/>
</dbReference>
<dbReference type="SUPFAM" id="SSF56281">
    <property type="entry name" value="Metallo-hydrolase/oxidoreductase"/>
    <property type="match status" value="1"/>
</dbReference>
<dbReference type="Proteomes" id="UP001464378">
    <property type="component" value="Unassembled WGS sequence"/>
</dbReference>
<dbReference type="PANTHER" id="PTHR13754">
    <property type="entry name" value="METALLO-BETA-LACTAMASE SUPERFAMILY PROTEIN"/>
    <property type="match status" value="1"/>
</dbReference>
<feature type="domain" description="Metallo-beta-lactamase" evidence="1">
    <location>
        <begin position="28"/>
        <end position="124"/>
    </location>
</feature>
<name>A0ABV1E5X5_9FIRM</name>
<dbReference type="Gene3D" id="3.60.15.10">
    <property type="entry name" value="Ribonuclease Z/Hydroxyacylglutathione hydrolase-like"/>
    <property type="match status" value="1"/>
</dbReference>
<accession>A0ABV1E5X5</accession>
<comment type="caution">
    <text evidence="2">The sequence shown here is derived from an EMBL/GenBank/DDBJ whole genome shotgun (WGS) entry which is preliminary data.</text>
</comment>
<reference evidence="2 3" key="1">
    <citation type="submission" date="2024-03" db="EMBL/GenBank/DDBJ databases">
        <title>Human intestinal bacterial collection.</title>
        <authorList>
            <person name="Pauvert C."/>
            <person name="Hitch T.C.A."/>
            <person name="Clavel T."/>
        </authorList>
    </citation>
    <scope>NUCLEOTIDE SEQUENCE [LARGE SCALE GENOMIC DNA]</scope>
    <source>
        <strain evidence="2 3">CLA-AP-H29</strain>
    </source>
</reference>
<sequence>MKVTVLMENTSPDCLLHEHGLSLHLSYEGHSVLLDAGSSGRFTENAAALGVDLSAVEKAALSHGHWDHADGLAAFFACNATAPVYARPAALLPRYREKDGSYDGVSPALIEQFRHRFDLADGPRDLLPGLHLIPDAVEHEQSLVAETAKGLVVMNSCCHAGAGYIVKDILSRFPGERVYAILGGFHLMGSGGTATLGVAPGIVRNLAHWLTDELGVAQVYTGHCTGGPAFALLQEELGEKLTYLRTGLTLEF</sequence>
<dbReference type="Pfam" id="PF00753">
    <property type="entry name" value="Lactamase_B"/>
    <property type="match status" value="1"/>
</dbReference>
<dbReference type="InterPro" id="IPR041712">
    <property type="entry name" value="DHPS-like_MBL-fold"/>
</dbReference>
<dbReference type="PANTHER" id="PTHR13754:SF13">
    <property type="entry name" value="METALLO-BETA-LACTAMASE SUPERFAMILY PROTEIN (AFU_ORTHOLOGUE AFUA_3G07630)"/>
    <property type="match status" value="1"/>
</dbReference>
<organism evidence="2 3">
    <name type="scientific">Pseudoflavonifractor intestinihominis</name>
    <dbReference type="NCBI Taxonomy" id="3133171"/>
    <lineage>
        <taxon>Bacteria</taxon>
        <taxon>Bacillati</taxon>
        <taxon>Bacillota</taxon>
        <taxon>Clostridia</taxon>
        <taxon>Eubacteriales</taxon>
        <taxon>Oscillospiraceae</taxon>
        <taxon>Pseudoflavonifractor</taxon>
    </lineage>
</organism>
<evidence type="ECO:0000313" key="3">
    <source>
        <dbReference type="Proteomes" id="UP001464378"/>
    </source>
</evidence>
<dbReference type="InterPro" id="IPR001279">
    <property type="entry name" value="Metallo-B-lactamas"/>
</dbReference>
<dbReference type="InterPro" id="IPR036866">
    <property type="entry name" value="RibonucZ/Hydroxyglut_hydro"/>
</dbReference>
<gene>
    <name evidence="2" type="ORF">WMO64_04415</name>
</gene>
<dbReference type="RefSeq" id="WP_349231139.1">
    <property type="nucleotide sequence ID" value="NZ_JBBMFK010000005.1"/>
</dbReference>
<dbReference type="EMBL" id="JBBMFK010000005">
    <property type="protein sequence ID" value="MEQ2442705.1"/>
    <property type="molecule type" value="Genomic_DNA"/>
</dbReference>